<reference evidence="1 2" key="1">
    <citation type="submission" date="2017-08" db="EMBL/GenBank/DDBJ databases">
        <title>The complete genome sequence of moderately halophilic actinomycete Actinopolyspora erythraea YIM 90600, the producer of novel erythromycin, novel actinopolysporins A-C and tubercidin.</title>
        <authorList>
            <person name="Yin M."/>
            <person name="Tang S."/>
        </authorList>
    </citation>
    <scope>NUCLEOTIDE SEQUENCE [LARGE SCALE GENOMIC DNA]</scope>
    <source>
        <strain evidence="1 2">YIM 90600</strain>
    </source>
</reference>
<evidence type="ECO:0000313" key="2">
    <source>
        <dbReference type="Proteomes" id="UP000215043"/>
    </source>
</evidence>
<protein>
    <recommendedName>
        <fullName evidence="3">S-adenosyl methyltransferase</fullName>
    </recommendedName>
</protein>
<accession>A0A223RR02</accession>
<dbReference type="SUPFAM" id="SSF53335">
    <property type="entry name" value="S-adenosyl-L-methionine-dependent methyltransferases"/>
    <property type="match status" value="1"/>
</dbReference>
<dbReference type="EMBL" id="CP022752">
    <property type="protein sequence ID" value="ASU78292.1"/>
    <property type="molecule type" value="Genomic_DNA"/>
</dbReference>
<dbReference type="Pfam" id="PF04672">
    <property type="entry name" value="Methyltransf_19"/>
    <property type="match status" value="1"/>
</dbReference>
<dbReference type="Gene3D" id="3.40.50.150">
    <property type="entry name" value="Vaccinia Virus protein VP39"/>
    <property type="match status" value="1"/>
</dbReference>
<proteinExistence type="predicted"/>
<name>A0A223RR02_9ACTN</name>
<dbReference type="InterPro" id="IPR029063">
    <property type="entry name" value="SAM-dependent_MTases_sf"/>
</dbReference>
<dbReference type="PIRSF" id="PIRSF017393">
    <property type="entry name" value="MTase_SAV2177"/>
    <property type="match status" value="1"/>
</dbReference>
<sequence length="287" mass="31552">MSGSPSNLVCTRTNRQGGVVTEQTEWLPRDVDEEIPSAARIYDYLLGGAHNFAADRRLGEKFIAALPSARHVARLNRAFLRRAVLTLSEAGIRQFIDIGSGIPTVGNVHEIAREADPDSKVVYVDNEPVAVAHSELLLRDDPNAAMLQADLLDPEGVFGHPRTAKLLDLSRPVGLLMVGVLHFAAPEHNPAEVMRRYREALPAGSYLAVSHFTADIRPQDMREVSEVMRQSADPIYPRSRSEIAELFEGFELLDPGVVGTALWRPEDESYADEPGASQIYAGVGYKK</sequence>
<dbReference type="OrthoDB" id="3815449at2"/>
<gene>
    <name evidence="1" type="ORF">CDG81_08325</name>
</gene>
<evidence type="ECO:0000313" key="1">
    <source>
        <dbReference type="EMBL" id="ASU78292.1"/>
    </source>
</evidence>
<organism evidence="1 2">
    <name type="scientific">Actinopolyspora erythraea</name>
    <dbReference type="NCBI Taxonomy" id="414996"/>
    <lineage>
        <taxon>Bacteria</taxon>
        <taxon>Bacillati</taxon>
        <taxon>Actinomycetota</taxon>
        <taxon>Actinomycetes</taxon>
        <taxon>Actinopolysporales</taxon>
        <taxon>Actinopolysporaceae</taxon>
        <taxon>Actinopolyspora</taxon>
    </lineage>
</organism>
<dbReference type="KEGG" id="aey:CDG81_08325"/>
<dbReference type="InterPro" id="IPR006764">
    <property type="entry name" value="SAM_dep_MeTrfase_SAV2177_type"/>
</dbReference>
<dbReference type="Proteomes" id="UP000215043">
    <property type="component" value="Chromosome"/>
</dbReference>
<dbReference type="AlphaFoldDB" id="A0A223RR02"/>
<evidence type="ECO:0008006" key="3">
    <source>
        <dbReference type="Google" id="ProtNLM"/>
    </source>
</evidence>